<gene>
    <name evidence="1" type="ORF">H4W29_001168</name>
</gene>
<evidence type="ECO:0000313" key="2">
    <source>
        <dbReference type="Proteomes" id="UP000620262"/>
    </source>
</evidence>
<name>A0ABR9ILD2_RHIVS</name>
<dbReference type="Proteomes" id="UP000620262">
    <property type="component" value="Unassembled WGS sequence"/>
</dbReference>
<evidence type="ECO:0000313" key="1">
    <source>
        <dbReference type="EMBL" id="MBE1503987.1"/>
    </source>
</evidence>
<organism evidence="1 2">
    <name type="scientific">Rhizobium viscosum</name>
    <name type="common">Arthrobacter viscosus</name>
    <dbReference type="NCBI Taxonomy" id="1673"/>
    <lineage>
        <taxon>Bacteria</taxon>
        <taxon>Pseudomonadati</taxon>
        <taxon>Pseudomonadota</taxon>
        <taxon>Alphaproteobacteria</taxon>
        <taxon>Hyphomicrobiales</taxon>
        <taxon>Rhizobiaceae</taxon>
        <taxon>Rhizobium/Agrobacterium group</taxon>
        <taxon>Rhizobium</taxon>
    </lineage>
</organism>
<protein>
    <submittedName>
        <fullName evidence="1">Uncharacterized protein</fullName>
    </submittedName>
</protein>
<reference evidence="1 2" key="1">
    <citation type="submission" date="2020-10" db="EMBL/GenBank/DDBJ databases">
        <title>Sequencing the genomes of 1000 actinobacteria strains.</title>
        <authorList>
            <person name="Klenk H.-P."/>
        </authorList>
    </citation>
    <scope>NUCLEOTIDE SEQUENCE [LARGE SCALE GENOMIC DNA]</scope>
    <source>
        <strain evidence="1 2">DSM 7307</strain>
    </source>
</reference>
<proteinExistence type="predicted"/>
<accession>A0ABR9ILD2</accession>
<keyword evidence="2" id="KW-1185">Reference proteome</keyword>
<dbReference type="EMBL" id="JADBEC010000001">
    <property type="protein sequence ID" value="MBE1503987.1"/>
    <property type="molecule type" value="Genomic_DNA"/>
</dbReference>
<sequence>MNHGHFRWPWFFIGGSRTVDISERSETVFKAVSRREIIPNATGIGLNLPQSCEFWPIFDRKFLKLLFWKNFLRMPLLSANKYRSIGPQIAVMSARSPKIKKEQTWETTS</sequence>
<dbReference type="RefSeq" id="WP_192728088.1">
    <property type="nucleotide sequence ID" value="NZ_BAAAVL010000001.1"/>
</dbReference>
<comment type="caution">
    <text evidence="1">The sequence shown here is derived from an EMBL/GenBank/DDBJ whole genome shotgun (WGS) entry which is preliminary data.</text>
</comment>